<evidence type="ECO:0000313" key="3">
    <source>
        <dbReference type="Proteomes" id="UP000265618"/>
    </source>
</evidence>
<gene>
    <name evidence="2" type="ORF">KIPB_004165</name>
</gene>
<organism evidence="2 3">
    <name type="scientific">Kipferlia bialata</name>
    <dbReference type="NCBI Taxonomy" id="797122"/>
    <lineage>
        <taxon>Eukaryota</taxon>
        <taxon>Metamonada</taxon>
        <taxon>Carpediemonas-like organisms</taxon>
        <taxon>Kipferlia</taxon>
    </lineage>
</organism>
<accession>A0A9K3GGC7</accession>
<feature type="region of interest" description="Disordered" evidence="1">
    <location>
        <begin position="646"/>
        <end position="725"/>
    </location>
</feature>
<feature type="region of interest" description="Disordered" evidence="1">
    <location>
        <begin position="105"/>
        <end position="193"/>
    </location>
</feature>
<evidence type="ECO:0000256" key="1">
    <source>
        <dbReference type="SAM" id="MobiDB-lite"/>
    </source>
</evidence>
<comment type="caution">
    <text evidence="2">The sequence shown here is derived from an EMBL/GenBank/DDBJ whole genome shotgun (WGS) entry which is preliminary data.</text>
</comment>
<keyword evidence="3" id="KW-1185">Reference proteome</keyword>
<dbReference type="Proteomes" id="UP000265618">
    <property type="component" value="Unassembled WGS sequence"/>
</dbReference>
<reference evidence="2 3" key="1">
    <citation type="journal article" date="2018" name="PLoS ONE">
        <title>The draft genome of Kipferlia bialata reveals reductive genome evolution in fornicate parasites.</title>
        <authorList>
            <person name="Tanifuji G."/>
            <person name="Takabayashi S."/>
            <person name="Kume K."/>
            <person name="Takagi M."/>
            <person name="Nakayama T."/>
            <person name="Kamikawa R."/>
            <person name="Inagaki Y."/>
            <person name="Hashimoto T."/>
        </authorList>
    </citation>
    <scope>NUCLEOTIDE SEQUENCE [LARGE SCALE GENOMIC DNA]</scope>
    <source>
        <strain evidence="2">NY0173</strain>
    </source>
</reference>
<feature type="compositionally biased region" description="Polar residues" evidence="1">
    <location>
        <begin position="113"/>
        <end position="133"/>
    </location>
</feature>
<dbReference type="EMBL" id="BDIP01000865">
    <property type="protein sequence ID" value="GIQ82934.1"/>
    <property type="molecule type" value="Genomic_DNA"/>
</dbReference>
<feature type="compositionally biased region" description="Basic and acidic residues" evidence="1">
    <location>
        <begin position="385"/>
        <end position="400"/>
    </location>
</feature>
<dbReference type="AlphaFoldDB" id="A0A9K3GGC7"/>
<feature type="compositionally biased region" description="Basic and acidic residues" evidence="1">
    <location>
        <begin position="411"/>
        <end position="420"/>
    </location>
</feature>
<name>A0A9K3GGC7_9EUKA</name>
<protein>
    <submittedName>
        <fullName evidence="2">Uncharacterized protein</fullName>
    </submittedName>
</protein>
<feature type="compositionally biased region" description="Basic and acidic residues" evidence="1">
    <location>
        <begin position="361"/>
        <end position="371"/>
    </location>
</feature>
<feature type="compositionally biased region" description="Acidic residues" evidence="1">
    <location>
        <begin position="691"/>
        <end position="719"/>
    </location>
</feature>
<sequence>MADLKGQVMAKMQAVVGEMASYNQLYQSKKFDQAMAQEDSIQASLSSLKRIIDRLPPRDRNALLKKFRDLQKQFQQTAAEVMRAARGSKGAVDPLTAQVFQSQTHAVSPMQRPPTSGDSFGSTVGTQRMSQTAMPRARGDDPRGMRTASSAVGRARPRSGVENTPHRQGATVLGSAEGTSGRQSARKTGEEAHKEALTSLEAAVNKMKREGPRGSTLTMVLQSALDSARHYQAGVQERDRRVAGMKMEREAREKRTKEVEAELHDLKVSMARVSQQMQETESTDAIRDRLRCLHRDVDSLSLRLNVPAPPLMVKETDDRVAMLAYECSLQRSMIQLLVMKDSERDRMEAVKSRGGTFSADPVKETKEKVDPETLSLPTAGLTGGAEEREETKARDSDRHLSQTARHRKRERERAKEREAETPAMVLRGEFGGSAELCARALMDLRRTTSALLLNEIRFDQEPLLERKGETESSLRLLVSALQTELHHTRTQLAVATAVGLPTKSDRTQDETMALGSLVKAGLLPESPTARQLSDLADSALAEPDMLSLAEMADLCPPKIIAELNAALDACTLSLDQAKDRHSLRGTGDAAKELGRILRSRDEALSQIKVVGATFIEAAKALVNDGDEVGVGLASVTEDVQRIIKNTRQKKGDREEETVVTGGGTEVSASLSLGLPAPKTSGTKGAAKGDESFDSDYDSDADSDFVSDSDEYSDSDGYDEEREKGRESLLAAYEATASDSFVSLSLTEAETFRTATDKKLDGMTELLSDVQVQLQCNDSDIELEDEKIVRDVLTQHSDALSVMRGLVMLLARRDIAIKRLQDILTASLVTNDTQRAQLTRAAVARVACVKTITELRAETENIRHTMQGLTQLLSMPSTRNVDAISRFVMGVTANPYLDDRERASLKGIVSLETQECSGIKEEIQATVDEGLSDVQRLMGLLLSGVTRYCRKVTSLSSRAAQTESYVAQVDQCVQMGPGLEAEAETPAKEEKGGRRR</sequence>
<feature type="region of interest" description="Disordered" evidence="1">
    <location>
        <begin position="347"/>
        <end position="421"/>
    </location>
</feature>
<evidence type="ECO:0000313" key="2">
    <source>
        <dbReference type="EMBL" id="GIQ82934.1"/>
    </source>
</evidence>
<proteinExistence type="predicted"/>